<dbReference type="FunFam" id="3.40.50.720:FF:000084">
    <property type="entry name" value="Short-chain dehydrogenase reductase"/>
    <property type="match status" value="1"/>
</dbReference>
<sequence length="259" mass="27703">MSVLESFRLDGKRACVTGGSRGLGFAMARGLAEAGADLILVGRDLTSLEQARDELIATGRQVEILSVDVGSPAPSEAGAQQVLDNWGPIDILVNNVGGRRIDVPTETLPTADWQRILDLNLTSAFVWSKVVGGAMLPRGWGRVINVASISGLVANRGIGGRSYETAKAALLSFTRALAADWATRGVTVNAIAPGGFLTEPNHRWFQERPELRETFEQMIPMGRFGKPDELAPLAVYLASDASCYMTGATLVIDGGYTLW</sequence>
<gene>
    <name evidence="3" type="ORF">V5E97_39845</name>
</gene>
<evidence type="ECO:0000256" key="2">
    <source>
        <dbReference type="ARBA" id="ARBA00023002"/>
    </source>
</evidence>
<dbReference type="InterPro" id="IPR036291">
    <property type="entry name" value="NAD(P)-bd_dom_sf"/>
</dbReference>
<dbReference type="PRINTS" id="PR00081">
    <property type="entry name" value="GDHRDH"/>
</dbReference>
<dbReference type="PRINTS" id="PR00080">
    <property type="entry name" value="SDRFAMILY"/>
</dbReference>
<dbReference type="PANTHER" id="PTHR42760">
    <property type="entry name" value="SHORT-CHAIN DEHYDROGENASES/REDUCTASES FAMILY MEMBER"/>
    <property type="match status" value="1"/>
</dbReference>
<dbReference type="RefSeq" id="WP_406697161.1">
    <property type="nucleotide sequence ID" value="NZ_CP155447.1"/>
</dbReference>
<dbReference type="AlphaFoldDB" id="A0AAU7CFZ2"/>
<dbReference type="Pfam" id="PF13561">
    <property type="entry name" value="adh_short_C2"/>
    <property type="match status" value="1"/>
</dbReference>
<dbReference type="SUPFAM" id="SSF51735">
    <property type="entry name" value="NAD(P)-binding Rossmann-fold domains"/>
    <property type="match status" value="1"/>
</dbReference>
<dbReference type="Gene3D" id="3.40.50.720">
    <property type="entry name" value="NAD(P)-binding Rossmann-like Domain"/>
    <property type="match status" value="1"/>
</dbReference>
<keyword evidence="2" id="KW-0560">Oxidoreductase</keyword>
<dbReference type="InterPro" id="IPR002347">
    <property type="entry name" value="SDR_fam"/>
</dbReference>
<proteinExistence type="inferred from homology"/>
<evidence type="ECO:0000256" key="1">
    <source>
        <dbReference type="ARBA" id="ARBA00006484"/>
    </source>
</evidence>
<comment type="similarity">
    <text evidence="1">Belongs to the short-chain dehydrogenases/reductases (SDR) family.</text>
</comment>
<evidence type="ECO:0000313" key="3">
    <source>
        <dbReference type="EMBL" id="XBH04402.1"/>
    </source>
</evidence>
<protein>
    <submittedName>
        <fullName evidence="3">SDR family oxidoreductase</fullName>
    </submittedName>
</protein>
<reference evidence="3" key="1">
    <citation type="submission" date="2024-05" db="EMBL/GenBank/DDBJ databases">
        <title>Planctomycetes of the genus Singulisphaera possess chitinolytic capabilities.</title>
        <authorList>
            <person name="Ivanova A."/>
        </authorList>
    </citation>
    <scope>NUCLEOTIDE SEQUENCE</scope>
    <source>
        <strain evidence="3">Ch08T</strain>
    </source>
</reference>
<dbReference type="EMBL" id="CP155447">
    <property type="protein sequence ID" value="XBH04402.1"/>
    <property type="molecule type" value="Genomic_DNA"/>
</dbReference>
<name>A0AAU7CFZ2_9BACT</name>
<dbReference type="GO" id="GO:0016616">
    <property type="term" value="F:oxidoreductase activity, acting on the CH-OH group of donors, NAD or NADP as acceptor"/>
    <property type="evidence" value="ECO:0007669"/>
    <property type="project" value="TreeGrafter"/>
</dbReference>
<organism evidence="3">
    <name type="scientific">Singulisphaera sp. Ch08</name>
    <dbReference type="NCBI Taxonomy" id="3120278"/>
    <lineage>
        <taxon>Bacteria</taxon>
        <taxon>Pseudomonadati</taxon>
        <taxon>Planctomycetota</taxon>
        <taxon>Planctomycetia</taxon>
        <taxon>Isosphaerales</taxon>
        <taxon>Isosphaeraceae</taxon>
        <taxon>Singulisphaera</taxon>
    </lineage>
</organism>
<dbReference type="PANTHER" id="PTHR42760:SF115">
    <property type="entry name" value="3-OXOACYL-[ACYL-CARRIER-PROTEIN] REDUCTASE FABG"/>
    <property type="match status" value="1"/>
</dbReference>
<accession>A0AAU7CFZ2</accession>